<accession>A0A2I0X1A2</accession>
<reference evidence="1 2" key="1">
    <citation type="journal article" date="2016" name="Sci. Rep.">
        <title>The Dendrobium catenatum Lindl. genome sequence provides insights into polysaccharide synthase, floral development and adaptive evolution.</title>
        <authorList>
            <person name="Zhang G.Q."/>
            <person name="Xu Q."/>
            <person name="Bian C."/>
            <person name="Tsai W.C."/>
            <person name="Yeh C.M."/>
            <person name="Liu K.W."/>
            <person name="Yoshida K."/>
            <person name="Zhang L.S."/>
            <person name="Chang S.B."/>
            <person name="Chen F."/>
            <person name="Shi Y."/>
            <person name="Su Y.Y."/>
            <person name="Zhang Y.Q."/>
            <person name="Chen L.J."/>
            <person name="Yin Y."/>
            <person name="Lin M."/>
            <person name="Huang H."/>
            <person name="Deng H."/>
            <person name="Wang Z.W."/>
            <person name="Zhu S.L."/>
            <person name="Zhao X."/>
            <person name="Deng C."/>
            <person name="Niu S.C."/>
            <person name="Huang J."/>
            <person name="Wang M."/>
            <person name="Liu G.H."/>
            <person name="Yang H.J."/>
            <person name="Xiao X.J."/>
            <person name="Hsiao Y.Y."/>
            <person name="Wu W.L."/>
            <person name="Chen Y.Y."/>
            <person name="Mitsuda N."/>
            <person name="Ohme-Takagi M."/>
            <person name="Luo Y.B."/>
            <person name="Van de Peer Y."/>
            <person name="Liu Z.J."/>
        </authorList>
    </citation>
    <scope>NUCLEOTIDE SEQUENCE [LARGE SCALE GENOMIC DNA]</scope>
    <source>
        <tissue evidence="1">The whole plant</tissue>
    </source>
</reference>
<reference evidence="1 2" key="2">
    <citation type="journal article" date="2017" name="Nature">
        <title>The Apostasia genome and the evolution of orchids.</title>
        <authorList>
            <person name="Zhang G.Q."/>
            <person name="Liu K.W."/>
            <person name="Li Z."/>
            <person name="Lohaus R."/>
            <person name="Hsiao Y.Y."/>
            <person name="Niu S.C."/>
            <person name="Wang J.Y."/>
            <person name="Lin Y.C."/>
            <person name="Xu Q."/>
            <person name="Chen L.J."/>
            <person name="Yoshida K."/>
            <person name="Fujiwara S."/>
            <person name="Wang Z.W."/>
            <person name="Zhang Y.Q."/>
            <person name="Mitsuda N."/>
            <person name="Wang M."/>
            <person name="Liu G.H."/>
            <person name="Pecoraro L."/>
            <person name="Huang H.X."/>
            <person name="Xiao X.J."/>
            <person name="Lin M."/>
            <person name="Wu X.Y."/>
            <person name="Wu W.L."/>
            <person name="Chen Y.Y."/>
            <person name="Chang S.B."/>
            <person name="Sakamoto S."/>
            <person name="Ohme-Takagi M."/>
            <person name="Yagi M."/>
            <person name="Zeng S.J."/>
            <person name="Shen C.Y."/>
            <person name="Yeh C.M."/>
            <person name="Luo Y.B."/>
            <person name="Tsai W.C."/>
            <person name="Van de Peer Y."/>
            <person name="Liu Z.J."/>
        </authorList>
    </citation>
    <scope>NUCLEOTIDE SEQUENCE [LARGE SCALE GENOMIC DNA]</scope>
    <source>
        <tissue evidence="1">The whole plant</tissue>
    </source>
</reference>
<dbReference type="AlphaFoldDB" id="A0A2I0X1A2"/>
<protein>
    <submittedName>
        <fullName evidence="1">Uncharacterized protein</fullName>
    </submittedName>
</protein>
<name>A0A2I0X1A2_9ASPA</name>
<evidence type="ECO:0000313" key="2">
    <source>
        <dbReference type="Proteomes" id="UP000233837"/>
    </source>
</evidence>
<evidence type="ECO:0000313" key="1">
    <source>
        <dbReference type="EMBL" id="PKU81694.1"/>
    </source>
</evidence>
<dbReference type="Proteomes" id="UP000233837">
    <property type="component" value="Unassembled WGS sequence"/>
</dbReference>
<sequence>MQNLVMKTKFLYSDLMKVRDVESGELGECVEVAPIPVQNLVAAQMNVWMKKEYIKDSELQLGNFLDEDGMTVRLHEENEMENSNKLINSLEIKIFGGEAPLSVISLELRSKGLNMECFTSQYLAWVGCFVLSLN</sequence>
<organism evidence="1 2">
    <name type="scientific">Dendrobium catenatum</name>
    <dbReference type="NCBI Taxonomy" id="906689"/>
    <lineage>
        <taxon>Eukaryota</taxon>
        <taxon>Viridiplantae</taxon>
        <taxon>Streptophyta</taxon>
        <taxon>Embryophyta</taxon>
        <taxon>Tracheophyta</taxon>
        <taxon>Spermatophyta</taxon>
        <taxon>Magnoliopsida</taxon>
        <taxon>Liliopsida</taxon>
        <taxon>Asparagales</taxon>
        <taxon>Orchidaceae</taxon>
        <taxon>Epidendroideae</taxon>
        <taxon>Malaxideae</taxon>
        <taxon>Dendrobiinae</taxon>
        <taxon>Dendrobium</taxon>
    </lineage>
</organism>
<proteinExistence type="predicted"/>
<dbReference type="EMBL" id="KZ502227">
    <property type="protein sequence ID" value="PKU81694.1"/>
    <property type="molecule type" value="Genomic_DNA"/>
</dbReference>
<gene>
    <name evidence="1" type="ORF">MA16_Dca024268</name>
</gene>
<keyword evidence="2" id="KW-1185">Reference proteome</keyword>